<comment type="caution">
    <text evidence="3">The sequence shown here is derived from an EMBL/GenBank/DDBJ whole genome shotgun (WGS) entry which is preliminary data.</text>
</comment>
<keyword evidence="2" id="KW-1133">Transmembrane helix</keyword>
<evidence type="ECO:0000313" key="3">
    <source>
        <dbReference type="EMBL" id="RDI49725.1"/>
    </source>
</evidence>
<protein>
    <recommendedName>
        <fullName evidence="5">Permease</fullName>
    </recommendedName>
</protein>
<keyword evidence="2" id="KW-0472">Membrane</keyword>
<keyword evidence="4" id="KW-1185">Reference proteome</keyword>
<feature type="compositionally biased region" description="Low complexity" evidence="1">
    <location>
        <begin position="175"/>
        <end position="184"/>
    </location>
</feature>
<dbReference type="Proteomes" id="UP000255355">
    <property type="component" value="Unassembled WGS sequence"/>
</dbReference>
<feature type="transmembrane region" description="Helical" evidence="2">
    <location>
        <begin position="64"/>
        <end position="90"/>
    </location>
</feature>
<organism evidence="3 4">
    <name type="scientific">Nocardia mexicana</name>
    <dbReference type="NCBI Taxonomy" id="279262"/>
    <lineage>
        <taxon>Bacteria</taxon>
        <taxon>Bacillati</taxon>
        <taxon>Actinomycetota</taxon>
        <taxon>Actinomycetes</taxon>
        <taxon>Mycobacteriales</taxon>
        <taxon>Nocardiaceae</taxon>
        <taxon>Nocardia</taxon>
    </lineage>
</organism>
<dbReference type="OrthoDB" id="4376806at2"/>
<evidence type="ECO:0000313" key="4">
    <source>
        <dbReference type="Proteomes" id="UP000255355"/>
    </source>
</evidence>
<dbReference type="AlphaFoldDB" id="A0A370H117"/>
<feature type="transmembrane region" description="Helical" evidence="2">
    <location>
        <begin position="141"/>
        <end position="164"/>
    </location>
</feature>
<proteinExistence type="predicted"/>
<accession>A0A370H117</accession>
<evidence type="ECO:0000256" key="1">
    <source>
        <dbReference type="SAM" id="MobiDB-lite"/>
    </source>
</evidence>
<gene>
    <name evidence="3" type="ORF">DFR68_106161</name>
</gene>
<feature type="transmembrane region" description="Helical" evidence="2">
    <location>
        <begin position="23"/>
        <end position="44"/>
    </location>
</feature>
<feature type="transmembrane region" description="Helical" evidence="2">
    <location>
        <begin position="97"/>
        <end position="121"/>
    </location>
</feature>
<feature type="region of interest" description="Disordered" evidence="1">
    <location>
        <begin position="172"/>
        <end position="201"/>
    </location>
</feature>
<keyword evidence="2" id="KW-0812">Transmembrane</keyword>
<name>A0A370H117_9NOCA</name>
<evidence type="ECO:0008006" key="5">
    <source>
        <dbReference type="Google" id="ProtNLM"/>
    </source>
</evidence>
<dbReference type="EMBL" id="QQAZ01000006">
    <property type="protein sequence ID" value="RDI49725.1"/>
    <property type="molecule type" value="Genomic_DNA"/>
</dbReference>
<dbReference type="RefSeq" id="WP_068017893.1">
    <property type="nucleotide sequence ID" value="NZ_QQAZ01000006.1"/>
</dbReference>
<reference evidence="3 4" key="1">
    <citation type="submission" date="2018-07" db="EMBL/GenBank/DDBJ databases">
        <title>Genomic Encyclopedia of Type Strains, Phase IV (KMG-IV): sequencing the most valuable type-strain genomes for metagenomic binning, comparative biology and taxonomic classification.</title>
        <authorList>
            <person name="Goeker M."/>
        </authorList>
    </citation>
    <scope>NUCLEOTIDE SEQUENCE [LARGE SCALE GENOMIC DNA]</scope>
    <source>
        <strain evidence="3 4">DSM 44952</strain>
    </source>
</reference>
<evidence type="ECO:0000256" key="2">
    <source>
        <dbReference type="SAM" id="Phobius"/>
    </source>
</evidence>
<feature type="compositionally biased region" description="Basic and acidic residues" evidence="1">
    <location>
        <begin position="192"/>
        <end position="201"/>
    </location>
</feature>
<sequence length="201" mass="21530">MTSRSVEQTSGSKPATTTWRNRIIAGVAVVAVLVAAYFILAAFIPRWWAQRIANMSGHGSFAKGIWSGLALGFVCTLVPLLLLLFAVTVWKRRGGRFLAGVAAVLAVAAALPNLMTLTIVLGGNNAAHAGERILDVDAPGFRGASLTAAIVAAAIFLLLVFVVVRRRYRKRRAAKQAPQPQTAEPAPPTEEFQPREDPPLH</sequence>
<dbReference type="STRING" id="1210089.GCA_001613165_02328"/>